<dbReference type="EMBL" id="FUXX01000003">
    <property type="protein sequence ID" value="SKA57889.1"/>
    <property type="molecule type" value="Genomic_DNA"/>
</dbReference>
<name>A0A1T4UYS3_9GAMM</name>
<dbReference type="PANTHER" id="PTHR33202:SF7">
    <property type="entry name" value="FERRIC UPTAKE REGULATION PROTEIN"/>
    <property type="match status" value="1"/>
</dbReference>
<evidence type="ECO:0000256" key="8">
    <source>
        <dbReference type="RuleBase" id="RU364037"/>
    </source>
</evidence>
<dbReference type="Proteomes" id="UP000242432">
    <property type="component" value="Unassembled WGS sequence"/>
</dbReference>
<comment type="cofactor">
    <cofactor evidence="7">
        <name>Zn(2+)</name>
        <dbReference type="ChEBI" id="CHEBI:29105"/>
    </cofactor>
    <text evidence="7">Binds 1 zinc ion per subunit.</text>
</comment>
<comment type="subcellular location">
    <subcellularLocation>
        <location evidence="8">Cytoplasm</location>
    </subcellularLocation>
</comment>
<dbReference type="SUPFAM" id="SSF46785">
    <property type="entry name" value="Winged helix' DNA-binding domain"/>
    <property type="match status" value="1"/>
</dbReference>
<protein>
    <recommendedName>
        <fullName evidence="8">Ferric uptake regulation protein</fullName>
    </recommendedName>
</protein>
<evidence type="ECO:0000256" key="2">
    <source>
        <dbReference type="ARBA" id="ARBA00022491"/>
    </source>
</evidence>
<dbReference type="Pfam" id="PF01475">
    <property type="entry name" value="FUR"/>
    <property type="match status" value="1"/>
</dbReference>
<keyword evidence="2 8" id="KW-0678">Repressor</keyword>
<dbReference type="RefSeq" id="WP_078927911.1">
    <property type="nucleotide sequence ID" value="NZ_FUXX01000003.1"/>
</dbReference>
<dbReference type="AlphaFoldDB" id="A0A1T4UYS3"/>
<dbReference type="PANTHER" id="PTHR33202">
    <property type="entry name" value="ZINC UPTAKE REGULATION PROTEIN"/>
    <property type="match status" value="1"/>
</dbReference>
<evidence type="ECO:0000256" key="6">
    <source>
        <dbReference type="ARBA" id="ARBA00023163"/>
    </source>
</evidence>
<feature type="binding site" evidence="7">
    <location>
        <position position="122"/>
    </location>
    <ligand>
        <name>Zn(2+)</name>
        <dbReference type="ChEBI" id="CHEBI:29105"/>
    </ligand>
</feature>
<dbReference type="GO" id="GO:0045892">
    <property type="term" value="P:negative regulation of DNA-templated transcription"/>
    <property type="evidence" value="ECO:0007669"/>
    <property type="project" value="TreeGrafter"/>
</dbReference>
<keyword evidence="10" id="KW-1185">Reference proteome</keyword>
<dbReference type="InterPro" id="IPR002481">
    <property type="entry name" value="FUR"/>
</dbReference>
<organism evidence="9 10">
    <name type="scientific">Succinivibrio dextrinosolvens DSM 3072</name>
    <dbReference type="NCBI Taxonomy" id="1123324"/>
    <lineage>
        <taxon>Bacteria</taxon>
        <taxon>Pseudomonadati</taxon>
        <taxon>Pseudomonadota</taxon>
        <taxon>Gammaproteobacteria</taxon>
        <taxon>Aeromonadales</taxon>
        <taxon>Succinivibrionaceae</taxon>
        <taxon>Succinivibrio</taxon>
    </lineage>
</organism>
<dbReference type="InterPro" id="IPR036390">
    <property type="entry name" value="WH_DNA-bd_sf"/>
</dbReference>
<evidence type="ECO:0000313" key="10">
    <source>
        <dbReference type="Proteomes" id="UP000242432"/>
    </source>
</evidence>
<keyword evidence="7 8" id="KW-0479">Metal-binding</keyword>
<keyword evidence="4 8" id="KW-0805">Transcription regulation</keyword>
<comment type="similarity">
    <text evidence="1 8">Belongs to the Fur family.</text>
</comment>
<dbReference type="STRING" id="83771.SAMN02910357_01979"/>
<dbReference type="Gene3D" id="1.10.10.10">
    <property type="entry name" value="Winged helix-like DNA-binding domain superfamily/Winged helix DNA-binding domain"/>
    <property type="match status" value="1"/>
</dbReference>
<feature type="binding site" evidence="7">
    <location>
        <position position="82"/>
    </location>
    <ligand>
        <name>Zn(2+)</name>
        <dbReference type="ChEBI" id="CHEBI:29105"/>
    </ligand>
</feature>
<dbReference type="CDD" id="cd07153">
    <property type="entry name" value="Fur_like"/>
    <property type="match status" value="1"/>
</dbReference>
<dbReference type="GO" id="GO:0000976">
    <property type="term" value="F:transcription cis-regulatory region binding"/>
    <property type="evidence" value="ECO:0007669"/>
    <property type="project" value="TreeGrafter"/>
</dbReference>
<keyword evidence="8" id="KW-0408">Iron</keyword>
<dbReference type="InterPro" id="IPR043135">
    <property type="entry name" value="Fur_C"/>
</dbReference>
<feature type="binding site" evidence="7">
    <location>
        <position position="125"/>
    </location>
    <ligand>
        <name>Zn(2+)</name>
        <dbReference type="ChEBI" id="CHEBI:29105"/>
    </ligand>
</feature>
<evidence type="ECO:0000256" key="3">
    <source>
        <dbReference type="ARBA" id="ARBA00022833"/>
    </source>
</evidence>
<evidence type="ECO:0000256" key="5">
    <source>
        <dbReference type="ARBA" id="ARBA00023125"/>
    </source>
</evidence>
<keyword evidence="6 8" id="KW-0804">Transcription</keyword>
<feature type="binding site" evidence="7">
    <location>
        <position position="85"/>
    </location>
    <ligand>
        <name>Zn(2+)</name>
        <dbReference type="ChEBI" id="CHEBI:29105"/>
    </ligand>
</feature>
<comment type="subunit">
    <text evidence="8">Homodimer.</text>
</comment>
<keyword evidence="5 8" id="KW-0238">DNA-binding</keyword>
<evidence type="ECO:0000313" key="9">
    <source>
        <dbReference type="EMBL" id="SKA57889.1"/>
    </source>
</evidence>
<proteinExistence type="inferred from homology"/>
<accession>A0A1T4UYS3</accession>
<keyword evidence="3 7" id="KW-0862">Zinc</keyword>
<dbReference type="Gene3D" id="3.30.1490.190">
    <property type="match status" value="1"/>
</dbReference>
<dbReference type="GO" id="GO:0005737">
    <property type="term" value="C:cytoplasm"/>
    <property type="evidence" value="ECO:0007669"/>
    <property type="project" value="UniProtKB-SubCell"/>
</dbReference>
<evidence type="ECO:0000256" key="1">
    <source>
        <dbReference type="ARBA" id="ARBA00007957"/>
    </source>
</evidence>
<evidence type="ECO:0000256" key="4">
    <source>
        <dbReference type="ARBA" id="ARBA00023015"/>
    </source>
</evidence>
<dbReference type="GO" id="GO:1900376">
    <property type="term" value="P:regulation of secondary metabolite biosynthetic process"/>
    <property type="evidence" value="ECO:0007669"/>
    <property type="project" value="TreeGrafter"/>
</dbReference>
<dbReference type="GO" id="GO:0003700">
    <property type="term" value="F:DNA-binding transcription factor activity"/>
    <property type="evidence" value="ECO:0007669"/>
    <property type="project" value="UniProtKB-UniRule"/>
</dbReference>
<reference evidence="10" key="1">
    <citation type="submission" date="2017-02" db="EMBL/GenBank/DDBJ databases">
        <authorList>
            <person name="Varghese N."/>
            <person name="Submissions S."/>
        </authorList>
    </citation>
    <scope>NUCLEOTIDE SEQUENCE [LARGE SCALE GENOMIC DNA]</scope>
    <source>
        <strain evidence="10">DSM 3072</strain>
    </source>
</reference>
<dbReference type="InterPro" id="IPR036388">
    <property type="entry name" value="WH-like_DNA-bd_sf"/>
</dbReference>
<gene>
    <name evidence="8" type="primary">fur</name>
    <name evidence="9" type="ORF">SAMN02745213_00290</name>
</gene>
<dbReference type="GO" id="GO:0008270">
    <property type="term" value="F:zinc ion binding"/>
    <property type="evidence" value="ECO:0007669"/>
    <property type="project" value="TreeGrafter"/>
</dbReference>
<keyword evidence="8" id="KW-0963">Cytoplasm</keyword>
<sequence>MLQRRNSKQRNVIREYLCGRIDHPTAEKLYNEIKEEYPKMSLGTVYRNLMFLNEIGEIQAIEVGDGITHFDPNPQPHAHFYCKKCKQVSDIFIEDYNKVMSIFANQTNNEIEKCNVFLEGVCELCKNKTDA</sequence>
<evidence type="ECO:0000256" key="7">
    <source>
        <dbReference type="PIRSR" id="PIRSR602481-1"/>
    </source>
</evidence>